<keyword evidence="5" id="KW-1185">Reference proteome</keyword>
<dbReference type="InterPro" id="IPR013087">
    <property type="entry name" value="Znf_C2H2_type"/>
</dbReference>
<gene>
    <name evidence="4" type="ORF">BO86DRAFT_16703</name>
</gene>
<feature type="domain" description="C2H2-type" evidence="3">
    <location>
        <begin position="124"/>
        <end position="147"/>
    </location>
</feature>
<dbReference type="AlphaFoldDB" id="A0A8T8WLR6"/>
<dbReference type="PANTHER" id="PTHR21354:SF0">
    <property type="entry name" value="ZINC FINGER PROTEIN 511"/>
    <property type="match status" value="1"/>
</dbReference>
<feature type="compositionally biased region" description="Low complexity" evidence="2">
    <location>
        <begin position="63"/>
        <end position="76"/>
    </location>
</feature>
<keyword evidence="1" id="KW-0479">Metal-binding</keyword>
<name>A0A8T8WLR6_ASPJA</name>
<dbReference type="OrthoDB" id="18440at2759"/>
<feature type="region of interest" description="Disordered" evidence="2">
    <location>
        <begin position="194"/>
        <end position="232"/>
    </location>
</feature>
<evidence type="ECO:0000259" key="3">
    <source>
        <dbReference type="PROSITE" id="PS50157"/>
    </source>
</evidence>
<evidence type="ECO:0000313" key="4">
    <source>
        <dbReference type="EMBL" id="RAH76359.1"/>
    </source>
</evidence>
<evidence type="ECO:0000313" key="5">
    <source>
        <dbReference type="Proteomes" id="UP000249497"/>
    </source>
</evidence>
<organism evidence="4 5">
    <name type="scientific">Aspergillus japonicus CBS 114.51</name>
    <dbReference type="NCBI Taxonomy" id="1448312"/>
    <lineage>
        <taxon>Eukaryota</taxon>
        <taxon>Fungi</taxon>
        <taxon>Dikarya</taxon>
        <taxon>Ascomycota</taxon>
        <taxon>Pezizomycotina</taxon>
        <taxon>Eurotiomycetes</taxon>
        <taxon>Eurotiomycetidae</taxon>
        <taxon>Eurotiales</taxon>
        <taxon>Aspergillaceae</taxon>
        <taxon>Aspergillus</taxon>
        <taxon>Aspergillus subgen. Circumdati</taxon>
    </lineage>
</organism>
<dbReference type="EMBL" id="KZ824872">
    <property type="protein sequence ID" value="RAH76359.1"/>
    <property type="molecule type" value="Genomic_DNA"/>
</dbReference>
<keyword evidence="1" id="KW-0863">Zinc-finger</keyword>
<accession>A0A8T8WLR6</accession>
<dbReference type="RefSeq" id="XP_025522253.1">
    <property type="nucleotide sequence ID" value="XM_025666469.1"/>
</dbReference>
<feature type="compositionally biased region" description="Polar residues" evidence="2">
    <location>
        <begin position="220"/>
        <end position="232"/>
    </location>
</feature>
<sequence length="329" mass="36395">MVQVSRHCCRVNYYLATDLSLLHLLSSKRRTASSASMSTKRVRSDSDSPAAADLLSSEEDGGSSWPASPASSTAPSLGRSKVHLPDTAAPVAEVMHCSLPPHRETIAFASYDDYEVHYRQSHVNRCSQCGKNFPTDRFLTLHIEENHDAIVATRRERGEKTYGCFIEDCERKCSTPQKRRMHLIDKHMFPKTSLLRPTKTHRRRLSTTPASPQEGRLRNRPTSGSFSSANAGVQPTLATPAVSDEMEIVELEKSMSALRFVPSSVTRNHGKIETGKRTESVILRGVPTPDHSMTQIFFGALLKLETGSHSIRDSPEGPAATITCGEEHR</sequence>
<dbReference type="PANTHER" id="PTHR21354">
    <property type="entry name" value="ZINC FINGER PROTEIN 511"/>
    <property type="match status" value="1"/>
</dbReference>
<dbReference type="GO" id="GO:0008270">
    <property type="term" value="F:zinc ion binding"/>
    <property type="evidence" value="ECO:0007669"/>
    <property type="project" value="UniProtKB-KW"/>
</dbReference>
<evidence type="ECO:0000256" key="2">
    <source>
        <dbReference type="SAM" id="MobiDB-lite"/>
    </source>
</evidence>
<dbReference type="GeneID" id="37170161"/>
<dbReference type="PROSITE" id="PS00028">
    <property type="entry name" value="ZINC_FINGER_C2H2_1"/>
    <property type="match status" value="1"/>
</dbReference>
<protein>
    <recommendedName>
        <fullName evidence="3">C2H2-type domain-containing protein</fullName>
    </recommendedName>
</protein>
<reference evidence="4 5" key="1">
    <citation type="submission" date="2018-02" db="EMBL/GenBank/DDBJ databases">
        <title>The genomes of Aspergillus section Nigri reveals drivers in fungal speciation.</title>
        <authorList>
            <consortium name="DOE Joint Genome Institute"/>
            <person name="Vesth T.C."/>
            <person name="Nybo J."/>
            <person name="Theobald S."/>
            <person name="Brandl J."/>
            <person name="Frisvad J.C."/>
            <person name="Nielsen K.F."/>
            <person name="Lyhne E.K."/>
            <person name="Kogle M.E."/>
            <person name="Kuo A."/>
            <person name="Riley R."/>
            <person name="Clum A."/>
            <person name="Nolan M."/>
            <person name="Lipzen A."/>
            <person name="Salamov A."/>
            <person name="Henrissat B."/>
            <person name="Wiebenga A."/>
            <person name="De vries R.P."/>
            <person name="Grigoriev I.V."/>
            <person name="Mortensen U.H."/>
            <person name="Andersen M.R."/>
            <person name="Baker S.E."/>
        </authorList>
    </citation>
    <scope>NUCLEOTIDE SEQUENCE [LARGE SCALE GENOMIC DNA]</scope>
    <source>
        <strain evidence="4 5">CBS 114.51</strain>
    </source>
</reference>
<dbReference type="PROSITE" id="PS50157">
    <property type="entry name" value="ZINC_FINGER_C2H2_2"/>
    <property type="match status" value="1"/>
</dbReference>
<feature type="region of interest" description="Disordered" evidence="2">
    <location>
        <begin position="309"/>
        <end position="329"/>
    </location>
</feature>
<feature type="region of interest" description="Disordered" evidence="2">
    <location>
        <begin position="33"/>
        <end position="82"/>
    </location>
</feature>
<dbReference type="Proteomes" id="UP000249497">
    <property type="component" value="Unassembled WGS sequence"/>
</dbReference>
<proteinExistence type="predicted"/>
<dbReference type="SMART" id="SM00355">
    <property type="entry name" value="ZnF_C2H2"/>
    <property type="match status" value="2"/>
</dbReference>
<evidence type="ECO:0000256" key="1">
    <source>
        <dbReference type="PROSITE-ProRule" id="PRU00042"/>
    </source>
</evidence>
<dbReference type="Gene3D" id="3.30.160.60">
    <property type="entry name" value="Classic Zinc Finger"/>
    <property type="match status" value="1"/>
</dbReference>
<dbReference type="InterPro" id="IPR039258">
    <property type="entry name" value="ZNF511"/>
</dbReference>
<keyword evidence="1" id="KW-0862">Zinc</keyword>